<proteinExistence type="inferred from homology"/>
<dbReference type="InterPro" id="IPR034718">
    <property type="entry name" value="RlpA"/>
</dbReference>
<feature type="region of interest" description="Disordered" evidence="5">
    <location>
        <begin position="1"/>
        <end position="23"/>
    </location>
</feature>
<feature type="region of interest" description="Disordered" evidence="5">
    <location>
        <begin position="87"/>
        <end position="222"/>
    </location>
</feature>
<dbReference type="InterPro" id="IPR009009">
    <property type="entry name" value="RlpA-like_DPBB"/>
</dbReference>
<comment type="similarity">
    <text evidence="3 4">Belongs to the RlpA family.</text>
</comment>
<feature type="region of interest" description="Disordered" evidence="5">
    <location>
        <begin position="234"/>
        <end position="257"/>
    </location>
</feature>
<gene>
    <name evidence="3" type="primary">rlpA</name>
    <name evidence="7" type="ORF">P0082_03580</name>
</gene>
<reference evidence="7 8" key="1">
    <citation type="submission" date="2023-04" db="EMBL/GenBank/DDBJ databases">
        <title>Spirochaete genome identified in red abalone sample constitutes a novel genus.</title>
        <authorList>
            <person name="Sharma S.P."/>
            <person name="Purcell C.M."/>
            <person name="Hyde J.R."/>
            <person name="Severin A.J."/>
        </authorList>
    </citation>
    <scope>NUCLEOTIDE SEQUENCE [LARGE SCALE GENOMIC DNA]</scope>
    <source>
        <strain evidence="7 8">SP-2023</strain>
    </source>
</reference>
<dbReference type="Pfam" id="PF03330">
    <property type="entry name" value="DPBB_1"/>
    <property type="match status" value="1"/>
</dbReference>
<dbReference type="CDD" id="cd22268">
    <property type="entry name" value="DPBB_RlpA-like"/>
    <property type="match status" value="1"/>
</dbReference>
<feature type="compositionally biased region" description="Basic and acidic residues" evidence="5">
    <location>
        <begin position="114"/>
        <end position="131"/>
    </location>
</feature>
<dbReference type="InterPro" id="IPR036908">
    <property type="entry name" value="RlpA-like_sf"/>
</dbReference>
<evidence type="ECO:0000313" key="7">
    <source>
        <dbReference type="EMBL" id="WGK69950.1"/>
    </source>
</evidence>
<organism evidence="7 8">
    <name type="scientific">Candidatus Haliotispira prima</name>
    <dbReference type="NCBI Taxonomy" id="3034016"/>
    <lineage>
        <taxon>Bacteria</taxon>
        <taxon>Pseudomonadati</taxon>
        <taxon>Spirochaetota</taxon>
        <taxon>Spirochaetia</taxon>
        <taxon>Spirochaetales</taxon>
        <taxon>Spirochaetaceae</taxon>
        <taxon>Candidatus Haliotispira</taxon>
    </lineage>
</organism>
<dbReference type="InterPro" id="IPR036680">
    <property type="entry name" value="SPOR-like_sf"/>
</dbReference>
<keyword evidence="2 3" id="KW-0961">Cell wall biogenesis/degradation</keyword>
<comment type="function">
    <text evidence="3">Lytic transglycosylase with a strong preference for naked glycan strands that lack stem peptides.</text>
</comment>
<keyword evidence="8" id="KW-1185">Reference proteome</keyword>
<dbReference type="SUPFAM" id="SSF50685">
    <property type="entry name" value="Barwin-like endoglucanases"/>
    <property type="match status" value="1"/>
</dbReference>
<evidence type="ECO:0000256" key="1">
    <source>
        <dbReference type="ARBA" id="ARBA00023239"/>
    </source>
</evidence>
<dbReference type="InterPro" id="IPR012997">
    <property type="entry name" value="RplA"/>
</dbReference>
<feature type="compositionally biased region" description="Polar residues" evidence="5">
    <location>
        <begin position="145"/>
        <end position="155"/>
    </location>
</feature>
<evidence type="ECO:0000313" key="8">
    <source>
        <dbReference type="Proteomes" id="UP001228690"/>
    </source>
</evidence>
<evidence type="ECO:0000259" key="6">
    <source>
        <dbReference type="Pfam" id="PF03330"/>
    </source>
</evidence>
<dbReference type="EMBL" id="CP123443">
    <property type="protein sequence ID" value="WGK69950.1"/>
    <property type="molecule type" value="Genomic_DNA"/>
</dbReference>
<evidence type="ECO:0000256" key="5">
    <source>
        <dbReference type="SAM" id="MobiDB-lite"/>
    </source>
</evidence>
<evidence type="ECO:0000256" key="2">
    <source>
        <dbReference type="ARBA" id="ARBA00023316"/>
    </source>
</evidence>
<evidence type="ECO:0000256" key="3">
    <source>
        <dbReference type="HAMAP-Rule" id="MF_02071"/>
    </source>
</evidence>
<accession>A0ABY8MIW2</accession>
<dbReference type="HAMAP" id="MF_02071">
    <property type="entry name" value="RlpA"/>
    <property type="match status" value="1"/>
</dbReference>
<sequence length="462" mass="49668">MTGPQQSPCSNSDNAQTQEGENSGMSPYFFDLAAAFSIPGRPFPKWQKIVLKVILLQAILLWSGLSWLPPGLSQVGQPGLGHGVALAAQESRSGPEATAKAGRNASIQPAIRDAAIEKTNRPAARQDHAEDSPSLQTVAPAVTPETVSTPPNGGDTSRRDLPGTPSNTELSTAVPRPDNPVSTERTGEAGRGVPGTPQTPQTLSAGAATNRASEPPEDGTNAVVMSPATVEAQVSGAPQQTQTQAQTETVQAAPRSDGLKVDMFQQGQASYYADKFHGRQTASGEPFDMYDMTAAHKTLPFGTVVSVTNLHNDKRVDVRVNDRGPFVAGRIIDVSKRAAEDLEMMGVGVVPTQVVILSLPAERQTKTQNQTKPMGTPIHTPAATEGEIPEQRRLAIQIASYSKLKYANRHLQLLEEAGIPIHLEQHGDYHRLIVVNLNKEQVEYYRTELARLGIRDVLVRQE</sequence>
<feature type="compositionally biased region" description="Low complexity" evidence="5">
    <location>
        <begin position="237"/>
        <end position="253"/>
    </location>
</feature>
<dbReference type="RefSeq" id="WP_326928150.1">
    <property type="nucleotide sequence ID" value="NZ_CP123443.1"/>
</dbReference>
<protein>
    <recommendedName>
        <fullName evidence="3">Probable endolytic peptidoglycan transglycosylase RlpA</fullName>
        <ecNumber evidence="3">4.2.2.-</ecNumber>
    </recommendedName>
</protein>
<feature type="domain" description="RlpA-like protein double-psi beta-barrel" evidence="6">
    <location>
        <begin position="265"/>
        <end position="353"/>
    </location>
</feature>
<dbReference type="SUPFAM" id="SSF110997">
    <property type="entry name" value="Sporulation related repeat"/>
    <property type="match status" value="1"/>
</dbReference>
<evidence type="ECO:0000256" key="4">
    <source>
        <dbReference type="RuleBase" id="RU003495"/>
    </source>
</evidence>
<dbReference type="PANTHER" id="PTHR34183">
    <property type="entry name" value="ENDOLYTIC PEPTIDOGLYCAN TRANSGLYCOSYLASE RLPA"/>
    <property type="match status" value="1"/>
</dbReference>
<keyword evidence="1 3" id="KW-0456">Lyase</keyword>
<name>A0ABY8MIW2_9SPIO</name>
<dbReference type="Proteomes" id="UP001228690">
    <property type="component" value="Chromosome"/>
</dbReference>
<dbReference type="EC" id="4.2.2.-" evidence="3"/>
<dbReference type="PANTHER" id="PTHR34183:SF1">
    <property type="entry name" value="ENDOLYTIC PEPTIDOGLYCAN TRANSGLYCOSYLASE RLPA"/>
    <property type="match status" value="1"/>
</dbReference>
<dbReference type="Gene3D" id="2.40.40.10">
    <property type="entry name" value="RlpA-like domain"/>
    <property type="match status" value="1"/>
</dbReference>
<dbReference type="NCBIfam" id="TIGR00413">
    <property type="entry name" value="rlpA"/>
    <property type="match status" value="1"/>
</dbReference>